<accession>A0A1A7BGF9</accession>
<evidence type="ECO:0000313" key="3">
    <source>
        <dbReference type="Proteomes" id="UP000092484"/>
    </source>
</evidence>
<gene>
    <name evidence="2" type="ORF">I603_1071</name>
</gene>
<keyword evidence="3" id="KW-1185">Reference proteome</keyword>
<sequence length="52" mass="5955">MLELSRRLAILCTCEMNSGQTANQWAKGPSWPHRLPNPRRFARRSERPSSCG</sequence>
<evidence type="ECO:0000256" key="1">
    <source>
        <dbReference type="SAM" id="MobiDB-lite"/>
    </source>
</evidence>
<dbReference type="AlphaFoldDB" id="A0A1A7BGF9"/>
<feature type="region of interest" description="Disordered" evidence="1">
    <location>
        <begin position="21"/>
        <end position="52"/>
    </location>
</feature>
<dbReference type="EMBL" id="LZYB01000002">
    <property type="protein sequence ID" value="OBV11628.1"/>
    <property type="molecule type" value="Genomic_DNA"/>
</dbReference>
<name>A0A1A7BGF9_9SPHN</name>
<protein>
    <submittedName>
        <fullName evidence="2">Uncharacterized protein</fullName>
    </submittedName>
</protein>
<organism evidence="2 3">
    <name type="scientific">Erythrobacter dokdonensis DSW-74</name>
    <dbReference type="NCBI Taxonomy" id="1300349"/>
    <lineage>
        <taxon>Bacteria</taxon>
        <taxon>Pseudomonadati</taxon>
        <taxon>Pseudomonadota</taxon>
        <taxon>Alphaproteobacteria</taxon>
        <taxon>Sphingomonadales</taxon>
        <taxon>Erythrobacteraceae</taxon>
        <taxon>Erythrobacter/Porphyrobacter group</taxon>
        <taxon>Erythrobacter</taxon>
    </lineage>
</organism>
<reference evidence="2 3" key="1">
    <citation type="submission" date="2016-06" db="EMBL/GenBank/DDBJ databases">
        <title>Genome sequence of Porphyrobacter dokdonensis DSW-74.</title>
        <authorList>
            <person name="Kim J.F."/>
            <person name="Song J.Y."/>
        </authorList>
    </citation>
    <scope>NUCLEOTIDE SEQUENCE [LARGE SCALE GENOMIC DNA]</scope>
    <source>
        <strain evidence="2 3">DSW-74</strain>
    </source>
</reference>
<evidence type="ECO:0000313" key="2">
    <source>
        <dbReference type="EMBL" id="OBV11628.1"/>
    </source>
</evidence>
<comment type="caution">
    <text evidence="2">The sequence shown here is derived from an EMBL/GenBank/DDBJ whole genome shotgun (WGS) entry which is preliminary data.</text>
</comment>
<dbReference type="Proteomes" id="UP000092484">
    <property type="component" value="Unassembled WGS sequence"/>
</dbReference>
<feature type="compositionally biased region" description="Basic and acidic residues" evidence="1">
    <location>
        <begin position="43"/>
        <end position="52"/>
    </location>
</feature>
<proteinExistence type="predicted"/>
<dbReference type="STRING" id="1300349.I603_1071"/>